<comment type="caution">
    <text evidence="2">The sequence shown here is derived from an EMBL/GenBank/DDBJ whole genome shotgun (WGS) entry which is preliminary data.</text>
</comment>
<feature type="compositionally biased region" description="Polar residues" evidence="1">
    <location>
        <begin position="196"/>
        <end position="207"/>
    </location>
</feature>
<reference evidence="2" key="1">
    <citation type="submission" date="2019-12" db="EMBL/GenBank/DDBJ databases">
        <title>Genome sequencing and annotation of Brassica cretica.</title>
        <authorList>
            <person name="Studholme D.J."/>
            <person name="Sarris P."/>
        </authorList>
    </citation>
    <scope>NUCLEOTIDE SEQUENCE</scope>
    <source>
        <strain evidence="2">PFS-109/04</strain>
        <tissue evidence="2">Leaf</tissue>
    </source>
</reference>
<dbReference type="EMBL" id="QGKX02000088">
    <property type="protein sequence ID" value="KAF3589959.1"/>
    <property type="molecule type" value="Genomic_DNA"/>
</dbReference>
<name>A0A8S9SD55_BRACR</name>
<feature type="region of interest" description="Disordered" evidence="1">
    <location>
        <begin position="196"/>
        <end position="219"/>
    </location>
</feature>
<feature type="compositionally biased region" description="Low complexity" evidence="1">
    <location>
        <begin position="1"/>
        <end position="13"/>
    </location>
</feature>
<dbReference type="AlphaFoldDB" id="A0A8S9SD55"/>
<proteinExistence type="predicted"/>
<dbReference type="Proteomes" id="UP000712600">
    <property type="component" value="Unassembled WGS sequence"/>
</dbReference>
<evidence type="ECO:0000256" key="1">
    <source>
        <dbReference type="SAM" id="MobiDB-lite"/>
    </source>
</evidence>
<evidence type="ECO:0000313" key="2">
    <source>
        <dbReference type="EMBL" id="KAF3589959.1"/>
    </source>
</evidence>
<feature type="region of interest" description="Disordered" evidence="1">
    <location>
        <begin position="1"/>
        <end position="28"/>
    </location>
</feature>
<evidence type="ECO:0000313" key="3">
    <source>
        <dbReference type="Proteomes" id="UP000712600"/>
    </source>
</evidence>
<protein>
    <submittedName>
        <fullName evidence="2">Uncharacterized protein</fullName>
    </submittedName>
</protein>
<gene>
    <name evidence="2" type="ORF">F2Q69_00027330</name>
</gene>
<organism evidence="2 3">
    <name type="scientific">Brassica cretica</name>
    <name type="common">Mustard</name>
    <dbReference type="NCBI Taxonomy" id="69181"/>
    <lineage>
        <taxon>Eukaryota</taxon>
        <taxon>Viridiplantae</taxon>
        <taxon>Streptophyta</taxon>
        <taxon>Embryophyta</taxon>
        <taxon>Tracheophyta</taxon>
        <taxon>Spermatophyta</taxon>
        <taxon>Magnoliopsida</taxon>
        <taxon>eudicotyledons</taxon>
        <taxon>Gunneridae</taxon>
        <taxon>Pentapetalae</taxon>
        <taxon>rosids</taxon>
        <taxon>malvids</taxon>
        <taxon>Brassicales</taxon>
        <taxon>Brassicaceae</taxon>
        <taxon>Brassiceae</taxon>
        <taxon>Brassica</taxon>
    </lineage>
</organism>
<accession>A0A8S9SD55</accession>
<sequence length="219" mass="24123">MDPSRNHSSSSHRSFVEGVPHRSSALNQQKLEYRATSFSQRVDRHGRLFGERLPAAPSRGHPLKNKIVPHGDLNPISPIKIILEFPLLTRLADSVGHLSLPEPSETATCDFPTSARIPIEEVLQDLREVTFQYTNVSDPVERAARQQRVNHGEEHGLMASTATNIIAAATAKLASRADTQSAQPILYDEEDLPNLSSTHMLPSSDLQATGMPTLLGLRR</sequence>